<dbReference type="RefSeq" id="WP_248008278.1">
    <property type="nucleotide sequence ID" value="NZ_JAJHVV010000004.1"/>
</dbReference>
<gene>
    <name evidence="3" type="ORF">KP803_07865</name>
</gene>
<dbReference type="InterPro" id="IPR046459">
    <property type="entry name" value="Caps_syn_GfcC_N"/>
</dbReference>
<evidence type="ECO:0000313" key="4">
    <source>
        <dbReference type="Proteomes" id="UP001139559"/>
    </source>
</evidence>
<feature type="domain" description="Capsule biosynthesis GfcC-like C-terminal" evidence="1">
    <location>
        <begin position="168"/>
        <end position="257"/>
    </location>
</feature>
<keyword evidence="4" id="KW-1185">Reference proteome</keyword>
<dbReference type="Pfam" id="PF06251">
    <property type="entry name" value="Caps_syn_GfcC_C"/>
    <property type="match status" value="1"/>
</dbReference>
<proteinExistence type="predicted"/>
<evidence type="ECO:0000259" key="2">
    <source>
        <dbReference type="Pfam" id="PF20616"/>
    </source>
</evidence>
<evidence type="ECO:0000313" key="3">
    <source>
        <dbReference type="EMBL" id="MCK6263190.1"/>
    </source>
</evidence>
<reference evidence="3" key="1">
    <citation type="submission" date="2021-11" db="EMBL/GenBank/DDBJ databases">
        <title>Vibrio ZSDE26 sp. nov. and Vibrio ZSDZ34 sp. nov., isolated from coastal seawater in Qingdao.</title>
        <authorList>
            <person name="Zhang P."/>
        </authorList>
    </citation>
    <scope>NUCLEOTIDE SEQUENCE</scope>
    <source>
        <strain evidence="3">ZSDE26</strain>
    </source>
</reference>
<dbReference type="Proteomes" id="UP001139559">
    <property type="component" value="Unassembled WGS sequence"/>
</dbReference>
<evidence type="ECO:0000259" key="1">
    <source>
        <dbReference type="Pfam" id="PF06251"/>
    </source>
</evidence>
<dbReference type="AlphaFoldDB" id="A0A9X1XJE3"/>
<accession>A0A9X1XJE3</accession>
<feature type="domain" description="Capsule biosynthesis GfcC-like N-terminal" evidence="2">
    <location>
        <begin position="89"/>
        <end position="149"/>
    </location>
</feature>
<dbReference type="Gene3D" id="3.10.20.700">
    <property type="match status" value="1"/>
</dbReference>
<sequence>MNKLLTSWLINLIIILSATGYAIASETTITVQHSNKQPISITFEHAPRVDSAILTATNHHHLSLMDIDWLQSKLFDNTAPFSLKGETLSSIREQEARAKGKDKPYWQALSTQFQEWHFSARVMTPLDPDTTRLDVNKNPRLRGQYQLYLRDISAEPTINVLGYVKQPRTLPWYPRKSAVDYLEITKPISSSHSSVWVIQPDGQAFEYPIAYWNYQFHNIAPGAIIYVPMPLNLVGNKSTTNKDTNQLVIELLTHKLPL</sequence>
<dbReference type="InterPro" id="IPR010425">
    <property type="entry name" value="Caps_synth_GfcC-like_C"/>
</dbReference>
<dbReference type="Gene3D" id="3.10.560.10">
    <property type="entry name" value="Outer membrane lipoprotein wza domain like"/>
    <property type="match status" value="1"/>
</dbReference>
<dbReference type="EMBL" id="JAJHVV010000004">
    <property type="protein sequence ID" value="MCK6263190.1"/>
    <property type="molecule type" value="Genomic_DNA"/>
</dbReference>
<organism evidence="3 4">
    <name type="scientific">Vibrio amylolyticus</name>
    <dbReference type="NCBI Taxonomy" id="2847292"/>
    <lineage>
        <taxon>Bacteria</taxon>
        <taxon>Pseudomonadati</taxon>
        <taxon>Pseudomonadota</taxon>
        <taxon>Gammaproteobacteria</taxon>
        <taxon>Vibrionales</taxon>
        <taxon>Vibrionaceae</taxon>
        <taxon>Vibrio</taxon>
    </lineage>
</organism>
<name>A0A9X1XJE3_9VIBR</name>
<comment type="caution">
    <text evidence="3">The sequence shown here is derived from an EMBL/GenBank/DDBJ whole genome shotgun (WGS) entry which is preliminary data.</text>
</comment>
<dbReference type="Pfam" id="PF20616">
    <property type="entry name" value="Caps_syn_GfcC_N"/>
    <property type="match status" value="1"/>
</dbReference>
<protein>
    <submittedName>
        <fullName evidence="3">Capsule biosynthesis GfcC family protein</fullName>
    </submittedName>
</protein>